<feature type="region of interest" description="Disordered" evidence="2">
    <location>
        <begin position="250"/>
        <end position="273"/>
    </location>
</feature>
<evidence type="ECO:0000313" key="3">
    <source>
        <dbReference type="EMBL" id="NMH78446.1"/>
    </source>
</evidence>
<dbReference type="Gene3D" id="2.40.110.10">
    <property type="entry name" value="Butyryl-CoA Dehydrogenase, subunit A, domain 2"/>
    <property type="match status" value="1"/>
</dbReference>
<protein>
    <submittedName>
        <fullName evidence="3">Acyl-CoA dehydrogenase</fullName>
    </submittedName>
</protein>
<evidence type="ECO:0000256" key="1">
    <source>
        <dbReference type="ARBA" id="ARBA00023002"/>
    </source>
</evidence>
<dbReference type="InterPro" id="IPR046373">
    <property type="entry name" value="Acyl-CoA_Oxase/DH_mid-dom_sf"/>
</dbReference>
<gene>
    <name evidence="3" type="ORF">HF577_15290</name>
</gene>
<organism evidence="3 4">
    <name type="scientific">Pseudonocardia xinjiangensis</name>
    <dbReference type="NCBI Taxonomy" id="75289"/>
    <lineage>
        <taxon>Bacteria</taxon>
        <taxon>Bacillati</taxon>
        <taxon>Actinomycetota</taxon>
        <taxon>Actinomycetes</taxon>
        <taxon>Pseudonocardiales</taxon>
        <taxon>Pseudonocardiaceae</taxon>
        <taxon>Pseudonocardia</taxon>
    </lineage>
</organism>
<evidence type="ECO:0000313" key="4">
    <source>
        <dbReference type="Proteomes" id="UP001296706"/>
    </source>
</evidence>
<keyword evidence="1" id="KW-0560">Oxidoreductase</keyword>
<dbReference type="PANTHER" id="PTHR48083">
    <property type="entry name" value="MEDIUM-CHAIN SPECIFIC ACYL-COA DEHYDROGENASE, MITOCHONDRIAL-RELATED"/>
    <property type="match status" value="1"/>
</dbReference>
<keyword evidence="4" id="KW-1185">Reference proteome</keyword>
<dbReference type="PANTHER" id="PTHR48083:SF37">
    <property type="entry name" value="DEHYDROGENASE, PUTATIVE-RELATED"/>
    <property type="match status" value="1"/>
</dbReference>
<dbReference type="InterPro" id="IPR050741">
    <property type="entry name" value="Acyl-CoA_dehydrogenase"/>
</dbReference>
<dbReference type="Proteomes" id="UP001296706">
    <property type="component" value="Unassembled WGS sequence"/>
</dbReference>
<dbReference type="EMBL" id="JAAXKY010000044">
    <property type="protein sequence ID" value="NMH78446.1"/>
    <property type="molecule type" value="Genomic_DNA"/>
</dbReference>
<proteinExistence type="predicted"/>
<reference evidence="3 4" key="1">
    <citation type="submission" date="2020-04" db="EMBL/GenBank/DDBJ databases">
        <authorList>
            <person name="Klaysubun C."/>
            <person name="Duangmal K."/>
            <person name="Lipun K."/>
        </authorList>
    </citation>
    <scope>NUCLEOTIDE SEQUENCE [LARGE SCALE GENOMIC DNA]</scope>
    <source>
        <strain evidence="3 4">JCM 11839</strain>
    </source>
</reference>
<name>A0ABX1RGZ7_9PSEU</name>
<comment type="caution">
    <text evidence="3">The sequence shown here is derived from an EMBL/GenBank/DDBJ whole genome shotgun (WGS) entry which is preliminary data.</text>
</comment>
<dbReference type="InterPro" id="IPR009100">
    <property type="entry name" value="AcylCoA_DH/oxidase_NM_dom_sf"/>
</dbReference>
<evidence type="ECO:0000256" key="2">
    <source>
        <dbReference type="SAM" id="MobiDB-lite"/>
    </source>
</evidence>
<dbReference type="SUPFAM" id="SSF56645">
    <property type="entry name" value="Acyl-CoA dehydrogenase NM domain-like"/>
    <property type="match status" value="1"/>
</dbReference>
<dbReference type="SUPFAM" id="SSF47203">
    <property type="entry name" value="Acyl-CoA dehydrogenase C-terminal domain-like"/>
    <property type="match status" value="1"/>
</dbReference>
<accession>A0ABX1RGZ7</accession>
<dbReference type="RefSeq" id="WP_169396519.1">
    <property type="nucleotide sequence ID" value="NZ_BAAAJH010000014.1"/>
</dbReference>
<dbReference type="InterPro" id="IPR036250">
    <property type="entry name" value="AcylCo_DH-like_C"/>
</dbReference>
<sequence length="366" mass="37357">MAQPSAAGPLESELRALLAAGALEFPLPRAGRTAQRWSRLAEWGRRDLGLARLAEGHTDAVAILAEAGHDRRPGALYGVWAARSAGTGARLVASGDELRLHGTVRFCSGARTIDRALVVADAPVPARGDGPVLVDIALDQPGVVPDPSTWATAAMAGADTADVRFDDVLVPAASLVAQDGWYTARPGFLAGGGGVAAVWWGGAAGVLDRAVGHLPPEPDPHQLAHVGELHALMEAASALLTRTARALDPPAANGAAPAPAVSDSPAPATAAPATAAPATAELSAGALGASLGAAQARELAEVRCAVERIAREVVERVPRMVGAAPLSRDGRLAQALADLSLYIRQHHGERDYAALGAAVVAMRNGR</sequence>